<gene>
    <name evidence="3" type="ORF">PHJA_001963800</name>
</gene>
<organism evidence="3 4">
    <name type="scientific">Phtheirospermum japonicum</name>
    <dbReference type="NCBI Taxonomy" id="374723"/>
    <lineage>
        <taxon>Eukaryota</taxon>
        <taxon>Viridiplantae</taxon>
        <taxon>Streptophyta</taxon>
        <taxon>Embryophyta</taxon>
        <taxon>Tracheophyta</taxon>
        <taxon>Spermatophyta</taxon>
        <taxon>Magnoliopsida</taxon>
        <taxon>eudicotyledons</taxon>
        <taxon>Gunneridae</taxon>
        <taxon>Pentapetalae</taxon>
        <taxon>asterids</taxon>
        <taxon>lamiids</taxon>
        <taxon>Lamiales</taxon>
        <taxon>Orobanchaceae</taxon>
        <taxon>Orobanchaceae incertae sedis</taxon>
        <taxon>Phtheirospermum</taxon>
    </lineage>
</organism>
<keyword evidence="1" id="KW-0809">Transit peptide</keyword>
<feature type="domain" description="MORF/ORRM1/DAG-like MORF" evidence="2">
    <location>
        <begin position="22"/>
        <end position="116"/>
    </location>
</feature>
<dbReference type="InterPro" id="IPR054059">
    <property type="entry name" value="MORF/ORRM1/DAG-like_MORF"/>
</dbReference>
<dbReference type="InterPro" id="IPR039206">
    <property type="entry name" value="MORF/ORRM1/DAG-like"/>
</dbReference>
<dbReference type="EMBL" id="BMAC01000518">
    <property type="protein sequence ID" value="GFP98198.1"/>
    <property type="molecule type" value="Genomic_DNA"/>
</dbReference>
<dbReference type="Proteomes" id="UP000653305">
    <property type="component" value="Unassembled WGS sequence"/>
</dbReference>
<reference evidence="3" key="1">
    <citation type="submission" date="2020-07" db="EMBL/GenBank/DDBJ databases">
        <title>Ethylene signaling mediates host invasion by parasitic plants.</title>
        <authorList>
            <person name="Yoshida S."/>
        </authorList>
    </citation>
    <scope>NUCLEOTIDE SEQUENCE</scope>
    <source>
        <strain evidence="3">Okayama</strain>
    </source>
</reference>
<dbReference type="Pfam" id="PF21864">
    <property type="entry name" value="MORF_dom"/>
    <property type="match status" value="1"/>
</dbReference>
<keyword evidence="4" id="KW-1185">Reference proteome</keyword>
<protein>
    <submittedName>
        <fullName evidence="3">Uncharacterized protein at3g15000 mitochondrial</fullName>
    </submittedName>
</protein>
<dbReference type="GO" id="GO:0005739">
    <property type="term" value="C:mitochondrion"/>
    <property type="evidence" value="ECO:0007669"/>
    <property type="project" value="TreeGrafter"/>
</dbReference>
<evidence type="ECO:0000259" key="2">
    <source>
        <dbReference type="Pfam" id="PF21864"/>
    </source>
</evidence>
<dbReference type="PANTHER" id="PTHR31346">
    <property type="entry name" value="MULTIPLE ORGANELLAR RNA EDITING FACTOR 2, CHLOROPLASTIC-RELATED-RELATED"/>
    <property type="match status" value="1"/>
</dbReference>
<evidence type="ECO:0000313" key="3">
    <source>
        <dbReference type="EMBL" id="GFP98198.1"/>
    </source>
</evidence>
<dbReference type="PANTHER" id="PTHR31346:SF7">
    <property type="entry name" value="MULTIPLE ORGANELLAR RNA EDITING FACTOR 2, CHLOROPLASTIC-RELATED"/>
    <property type="match status" value="1"/>
</dbReference>
<evidence type="ECO:0000256" key="1">
    <source>
        <dbReference type="ARBA" id="ARBA00022946"/>
    </source>
</evidence>
<sequence length="128" mass="14731">MVATHGDWVFTQQAEMFPGMDYKHWEVNMQYEVGEGGATKDQIIDCYIKTLAHILGSEEEAKKKIYKVICRPRADLVFGCELDWETAYKLEDLPQVDYVTADYYSNSETKDYGGELFVDGKIVQRSPE</sequence>
<dbReference type="AlphaFoldDB" id="A0A830CLN3"/>
<proteinExistence type="predicted"/>
<name>A0A830CLN3_9LAMI</name>
<dbReference type="GO" id="GO:0080156">
    <property type="term" value="P:mitochondrial mRNA modification"/>
    <property type="evidence" value="ECO:0007669"/>
    <property type="project" value="TreeGrafter"/>
</dbReference>
<accession>A0A830CLN3</accession>
<evidence type="ECO:0000313" key="4">
    <source>
        <dbReference type="Proteomes" id="UP000653305"/>
    </source>
</evidence>
<comment type="caution">
    <text evidence="3">The sequence shown here is derived from an EMBL/GenBank/DDBJ whole genome shotgun (WGS) entry which is preliminary data.</text>
</comment>
<dbReference type="GO" id="GO:0016554">
    <property type="term" value="P:cytidine to uridine editing"/>
    <property type="evidence" value="ECO:0007669"/>
    <property type="project" value="InterPro"/>
</dbReference>